<evidence type="ECO:0000256" key="1">
    <source>
        <dbReference type="SAM" id="MobiDB-lite"/>
    </source>
</evidence>
<comment type="caution">
    <text evidence="3">The sequence shown here is derived from an EMBL/GenBank/DDBJ whole genome shotgun (WGS) entry which is preliminary data.</text>
</comment>
<dbReference type="AlphaFoldDB" id="A0A9P4M473"/>
<dbReference type="Pfam" id="PF22980">
    <property type="entry name" value="Myb_DNA-bind_8"/>
    <property type="match status" value="1"/>
</dbReference>
<dbReference type="InterPro" id="IPR054505">
    <property type="entry name" value="Myb_DNA-bind_8"/>
</dbReference>
<evidence type="ECO:0000313" key="3">
    <source>
        <dbReference type="EMBL" id="KAF2094002.1"/>
    </source>
</evidence>
<feature type="compositionally biased region" description="Acidic residues" evidence="1">
    <location>
        <begin position="103"/>
        <end position="117"/>
    </location>
</feature>
<organism evidence="3 4">
    <name type="scientific">Rhizodiscina lignyota</name>
    <dbReference type="NCBI Taxonomy" id="1504668"/>
    <lineage>
        <taxon>Eukaryota</taxon>
        <taxon>Fungi</taxon>
        <taxon>Dikarya</taxon>
        <taxon>Ascomycota</taxon>
        <taxon>Pezizomycotina</taxon>
        <taxon>Dothideomycetes</taxon>
        <taxon>Pleosporomycetidae</taxon>
        <taxon>Aulographales</taxon>
        <taxon>Rhizodiscinaceae</taxon>
        <taxon>Rhizodiscina</taxon>
    </lineage>
</organism>
<proteinExistence type="predicted"/>
<dbReference type="OrthoDB" id="3944319at2759"/>
<feature type="domain" description="Myb-like DNA-binding" evidence="2">
    <location>
        <begin position="13"/>
        <end position="66"/>
    </location>
</feature>
<gene>
    <name evidence="3" type="ORF">NA57DRAFT_61210</name>
</gene>
<evidence type="ECO:0000313" key="4">
    <source>
        <dbReference type="Proteomes" id="UP000799772"/>
    </source>
</evidence>
<name>A0A9P4M473_9PEZI</name>
<accession>A0A9P4M473</accession>
<dbReference type="EMBL" id="ML978136">
    <property type="protein sequence ID" value="KAF2094002.1"/>
    <property type="molecule type" value="Genomic_DNA"/>
</dbReference>
<sequence>MADTKAAVPDKATENVKLLIACMKHANNGNIDWLAVAEECAINGNDGSPSKGAANKRYSRLLKAHGIDPASMTNKAAAGSVTSSPGGKTTPKRGRAKKVKAEDIDDDESPENGEVEQETPSKKRKVSKLKKEEVEEDVKEESKEVTPADDSI</sequence>
<dbReference type="Proteomes" id="UP000799772">
    <property type="component" value="Unassembled WGS sequence"/>
</dbReference>
<keyword evidence="4" id="KW-1185">Reference proteome</keyword>
<reference evidence="3" key="1">
    <citation type="journal article" date="2020" name="Stud. Mycol.">
        <title>101 Dothideomycetes genomes: a test case for predicting lifestyles and emergence of pathogens.</title>
        <authorList>
            <person name="Haridas S."/>
            <person name="Albert R."/>
            <person name="Binder M."/>
            <person name="Bloem J."/>
            <person name="Labutti K."/>
            <person name="Salamov A."/>
            <person name="Andreopoulos B."/>
            <person name="Baker S."/>
            <person name="Barry K."/>
            <person name="Bills G."/>
            <person name="Bluhm B."/>
            <person name="Cannon C."/>
            <person name="Castanera R."/>
            <person name="Culley D."/>
            <person name="Daum C."/>
            <person name="Ezra D."/>
            <person name="Gonzalez J."/>
            <person name="Henrissat B."/>
            <person name="Kuo A."/>
            <person name="Liang C."/>
            <person name="Lipzen A."/>
            <person name="Lutzoni F."/>
            <person name="Magnuson J."/>
            <person name="Mondo S."/>
            <person name="Nolan M."/>
            <person name="Ohm R."/>
            <person name="Pangilinan J."/>
            <person name="Park H.-J."/>
            <person name="Ramirez L."/>
            <person name="Alfaro M."/>
            <person name="Sun H."/>
            <person name="Tritt A."/>
            <person name="Yoshinaga Y."/>
            <person name="Zwiers L.-H."/>
            <person name="Turgeon B."/>
            <person name="Goodwin S."/>
            <person name="Spatafora J."/>
            <person name="Crous P."/>
            <person name="Grigoriev I."/>
        </authorList>
    </citation>
    <scope>NUCLEOTIDE SEQUENCE</scope>
    <source>
        <strain evidence="3">CBS 133067</strain>
    </source>
</reference>
<evidence type="ECO:0000259" key="2">
    <source>
        <dbReference type="Pfam" id="PF22980"/>
    </source>
</evidence>
<feature type="region of interest" description="Disordered" evidence="1">
    <location>
        <begin position="65"/>
        <end position="152"/>
    </location>
</feature>
<protein>
    <recommendedName>
        <fullName evidence="2">Myb-like DNA-binding domain-containing protein</fullName>
    </recommendedName>
</protein>